<evidence type="ECO:0000256" key="8">
    <source>
        <dbReference type="ARBA" id="ARBA00023163"/>
    </source>
</evidence>
<keyword evidence="4 12" id="KW-0812">Transmembrane</keyword>
<dbReference type="GO" id="GO:0005886">
    <property type="term" value="C:plasma membrane"/>
    <property type="evidence" value="ECO:0007669"/>
    <property type="project" value="UniProtKB-SubCell"/>
</dbReference>
<protein>
    <recommendedName>
        <fullName evidence="10">Regulator of SigK</fullName>
    </recommendedName>
    <alternativeName>
        <fullName evidence="9">Sigma-K anti-sigma factor RskA</fullName>
    </alternativeName>
</protein>
<keyword evidence="15" id="KW-1185">Reference proteome</keyword>
<dbReference type="GO" id="GO:0006417">
    <property type="term" value="P:regulation of translation"/>
    <property type="evidence" value="ECO:0007669"/>
    <property type="project" value="TreeGrafter"/>
</dbReference>
<evidence type="ECO:0000313" key="14">
    <source>
        <dbReference type="EMBL" id="QFZ18530.1"/>
    </source>
</evidence>
<dbReference type="PANTHER" id="PTHR37461:SF1">
    <property type="entry name" value="ANTI-SIGMA-K FACTOR RSKA"/>
    <property type="match status" value="1"/>
</dbReference>
<evidence type="ECO:0000256" key="12">
    <source>
        <dbReference type="SAM" id="Phobius"/>
    </source>
</evidence>
<dbReference type="InterPro" id="IPR051474">
    <property type="entry name" value="Anti-sigma-K/W_factor"/>
</dbReference>
<evidence type="ECO:0000259" key="13">
    <source>
        <dbReference type="Pfam" id="PF10099"/>
    </source>
</evidence>
<evidence type="ECO:0000256" key="2">
    <source>
        <dbReference type="ARBA" id="ARBA00004236"/>
    </source>
</evidence>
<dbReference type="PANTHER" id="PTHR37461">
    <property type="entry name" value="ANTI-SIGMA-K FACTOR RSKA"/>
    <property type="match status" value="1"/>
</dbReference>
<name>A0A5Q0GYG1_SACSY</name>
<evidence type="ECO:0000256" key="9">
    <source>
        <dbReference type="ARBA" id="ARBA00029829"/>
    </source>
</evidence>
<keyword evidence="5 12" id="KW-1133">Transmembrane helix</keyword>
<dbReference type="Proteomes" id="UP000325787">
    <property type="component" value="Chromosome"/>
</dbReference>
<organism evidence="14 15">
    <name type="scientific">Saccharothrix syringae</name>
    <name type="common">Nocardiopsis syringae</name>
    <dbReference type="NCBI Taxonomy" id="103733"/>
    <lineage>
        <taxon>Bacteria</taxon>
        <taxon>Bacillati</taxon>
        <taxon>Actinomycetota</taxon>
        <taxon>Actinomycetes</taxon>
        <taxon>Pseudonocardiales</taxon>
        <taxon>Pseudonocardiaceae</taxon>
        <taxon>Saccharothrix</taxon>
    </lineage>
</organism>
<dbReference type="GO" id="GO:0016989">
    <property type="term" value="F:sigma factor antagonist activity"/>
    <property type="evidence" value="ECO:0007669"/>
    <property type="project" value="TreeGrafter"/>
</dbReference>
<evidence type="ECO:0000256" key="3">
    <source>
        <dbReference type="ARBA" id="ARBA00022475"/>
    </source>
</evidence>
<dbReference type="AlphaFoldDB" id="A0A5Q0GYG1"/>
<evidence type="ECO:0000256" key="7">
    <source>
        <dbReference type="ARBA" id="ARBA00023136"/>
    </source>
</evidence>
<accession>A0A5Q0GYG1</accession>
<reference evidence="15" key="1">
    <citation type="journal article" date="2021" name="Curr. Microbiol.">
        <title>Complete genome of nocamycin-producing strain Saccharothrix syringae NRRL B-16468 reveals the biosynthetic potential for secondary metabolites.</title>
        <authorList>
            <person name="Mo X."/>
            <person name="Yang S."/>
        </authorList>
    </citation>
    <scope>NUCLEOTIDE SEQUENCE [LARGE SCALE GENOMIC DNA]</scope>
    <source>
        <strain evidence="15">ATCC 51364 / DSM 43886 / JCM 6844 / KCTC 9398 / NBRC 14523 / NRRL B-16468 / INA 2240</strain>
    </source>
</reference>
<proteinExistence type="predicted"/>
<evidence type="ECO:0000313" key="15">
    <source>
        <dbReference type="Proteomes" id="UP000325787"/>
    </source>
</evidence>
<dbReference type="Pfam" id="PF10099">
    <property type="entry name" value="RskA_C"/>
    <property type="match status" value="1"/>
</dbReference>
<dbReference type="InterPro" id="IPR041916">
    <property type="entry name" value="Anti_sigma_zinc_sf"/>
</dbReference>
<keyword evidence="8" id="KW-0804">Transcription</keyword>
<evidence type="ECO:0000256" key="4">
    <source>
        <dbReference type="ARBA" id="ARBA00022692"/>
    </source>
</evidence>
<dbReference type="InterPro" id="IPR018764">
    <property type="entry name" value="RskA_C"/>
</dbReference>
<evidence type="ECO:0000256" key="10">
    <source>
        <dbReference type="ARBA" id="ARBA00030803"/>
    </source>
</evidence>
<gene>
    <name evidence="14" type="ORF">EKG83_14565</name>
</gene>
<feature type="compositionally biased region" description="Basic and acidic residues" evidence="11">
    <location>
        <begin position="1"/>
        <end position="11"/>
    </location>
</feature>
<dbReference type="KEGG" id="ssyi:EKG83_14565"/>
<feature type="region of interest" description="Disordered" evidence="11">
    <location>
        <begin position="1"/>
        <end position="25"/>
    </location>
</feature>
<evidence type="ECO:0000256" key="11">
    <source>
        <dbReference type="SAM" id="MobiDB-lite"/>
    </source>
</evidence>
<dbReference type="EMBL" id="CP034550">
    <property type="protein sequence ID" value="QFZ18530.1"/>
    <property type="molecule type" value="Genomic_DNA"/>
</dbReference>
<evidence type="ECO:0000256" key="1">
    <source>
        <dbReference type="ARBA" id="ARBA00004167"/>
    </source>
</evidence>
<evidence type="ECO:0000256" key="5">
    <source>
        <dbReference type="ARBA" id="ARBA00022989"/>
    </source>
</evidence>
<sequence length="276" mass="29432">MGWGDRRRGAWSDDGSTAVTGERRDDRCPHEELAVGFAVHALEPDEEARLRDHLPGCERCREMVRATEEVTAAVGATVPQYDPPPRLRARLMAAIEDVPQERVAEVVPLAPRRADRRWRRALVAAAVVVGLVAVGAVGVRLNRLGDEVAAQTERANRLEGALGRAVDPATDRVVLRTPSGEAVAVLLSARDGATVVPTHLQNNDRAGQTYVVWGASTPEPVPLAAFDVTGNGVVVPLEGWTADAHKHTLFALSVEPGRTMPAKPSDVLAAGQVASA</sequence>
<dbReference type="Gene3D" id="1.10.10.1320">
    <property type="entry name" value="Anti-sigma factor, zinc-finger domain"/>
    <property type="match status" value="1"/>
</dbReference>
<evidence type="ECO:0000256" key="6">
    <source>
        <dbReference type="ARBA" id="ARBA00023015"/>
    </source>
</evidence>
<feature type="domain" description="Anti-sigma K factor RskA C-terminal" evidence="13">
    <location>
        <begin position="123"/>
        <end position="265"/>
    </location>
</feature>
<dbReference type="OrthoDB" id="5183209at2"/>
<keyword evidence="6" id="KW-0805">Transcription regulation</keyword>
<keyword evidence="3" id="KW-1003">Cell membrane</keyword>
<keyword evidence="7 12" id="KW-0472">Membrane</keyword>
<feature type="transmembrane region" description="Helical" evidence="12">
    <location>
        <begin position="121"/>
        <end position="141"/>
    </location>
</feature>
<comment type="subcellular location">
    <subcellularLocation>
        <location evidence="2">Cell membrane</location>
    </subcellularLocation>
    <subcellularLocation>
        <location evidence="1">Membrane</location>
        <topology evidence="1">Single-pass membrane protein</topology>
    </subcellularLocation>
</comment>